<dbReference type="InterPro" id="IPR045196">
    <property type="entry name" value="IF2/IF5"/>
</dbReference>
<reference evidence="5" key="1">
    <citation type="submission" date="2020-07" db="EMBL/GenBank/DDBJ databases">
        <title>Genome sequence and genetic diversity analysis of an under-domesticated orphan crop, white fonio (Digitaria exilis).</title>
        <authorList>
            <person name="Bennetzen J.L."/>
            <person name="Chen S."/>
            <person name="Ma X."/>
            <person name="Wang X."/>
            <person name="Yssel A.E.J."/>
            <person name="Chaluvadi S.R."/>
            <person name="Johnson M."/>
            <person name="Gangashetty P."/>
            <person name="Hamidou F."/>
            <person name="Sanogo M.D."/>
            <person name="Zwaenepoel A."/>
            <person name="Wallace J."/>
            <person name="Van De Peer Y."/>
            <person name="Van Deynze A."/>
        </authorList>
    </citation>
    <scope>NUCLEOTIDE SEQUENCE</scope>
    <source>
        <tissue evidence="5">Leaves</tissue>
    </source>
</reference>
<organism evidence="5 6">
    <name type="scientific">Digitaria exilis</name>
    <dbReference type="NCBI Taxonomy" id="1010633"/>
    <lineage>
        <taxon>Eukaryota</taxon>
        <taxon>Viridiplantae</taxon>
        <taxon>Streptophyta</taxon>
        <taxon>Embryophyta</taxon>
        <taxon>Tracheophyta</taxon>
        <taxon>Spermatophyta</taxon>
        <taxon>Magnoliopsida</taxon>
        <taxon>Liliopsida</taxon>
        <taxon>Poales</taxon>
        <taxon>Poaceae</taxon>
        <taxon>PACMAD clade</taxon>
        <taxon>Panicoideae</taxon>
        <taxon>Panicodae</taxon>
        <taxon>Paniceae</taxon>
        <taxon>Anthephorinae</taxon>
        <taxon>Digitaria</taxon>
    </lineage>
</organism>
<dbReference type="GO" id="GO:0005092">
    <property type="term" value="F:GDP-dissociation inhibitor activity"/>
    <property type="evidence" value="ECO:0007669"/>
    <property type="project" value="TreeGrafter"/>
</dbReference>
<dbReference type="SUPFAM" id="SSF100966">
    <property type="entry name" value="Translation initiation factor 2 beta, aIF2beta, N-terminal domain"/>
    <property type="match status" value="1"/>
</dbReference>
<evidence type="ECO:0000259" key="4">
    <source>
        <dbReference type="PROSITE" id="PS51363"/>
    </source>
</evidence>
<dbReference type="GO" id="GO:0005525">
    <property type="term" value="F:GTP binding"/>
    <property type="evidence" value="ECO:0007669"/>
    <property type="project" value="UniProtKB-KW"/>
</dbReference>
<dbReference type="EMBL" id="JACEFO010001556">
    <property type="protein sequence ID" value="KAF8735093.1"/>
    <property type="molecule type" value="Genomic_DNA"/>
</dbReference>
<dbReference type="InterPro" id="IPR003307">
    <property type="entry name" value="W2_domain"/>
</dbReference>
<gene>
    <name evidence="5" type="ORF">HU200_014511</name>
</gene>
<dbReference type="GO" id="GO:0005829">
    <property type="term" value="C:cytosol"/>
    <property type="evidence" value="ECO:0007669"/>
    <property type="project" value="TreeGrafter"/>
</dbReference>
<feature type="domain" description="W2" evidence="4">
    <location>
        <begin position="259"/>
        <end position="423"/>
    </location>
</feature>
<evidence type="ECO:0000256" key="2">
    <source>
        <dbReference type="ARBA" id="ARBA00023134"/>
    </source>
</evidence>
<proteinExistence type="predicted"/>
<comment type="caution">
    <text evidence="5">The sequence shown here is derived from an EMBL/GenBank/DDBJ whole genome shotgun (WGS) entry which is preliminary data.</text>
</comment>
<feature type="region of interest" description="Disordered" evidence="3">
    <location>
        <begin position="138"/>
        <end position="167"/>
    </location>
</feature>
<dbReference type="InterPro" id="IPR016024">
    <property type="entry name" value="ARM-type_fold"/>
</dbReference>
<dbReference type="GO" id="GO:0003743">
    <property type="term" value="F:translation initiation factor activity"/>
    <property type="evidence" value="ECO:0007669"/>
    <property type="project" value="InterPro"/>
</dbReference>
<dbReference type="Gene3D" id="2.20.25.350">
    <property type="match status" value="1"/>
</dbReference>
<dbReference type="PROSITE" id="PS51363">
    <property type="entry name" value="W2"/>
    <property type="match status" value="1"/>
</dbReference>
<evidence type="ECO:0000256" key="3">
    <source>
        <dbReference type="SAM" id="MobiDB-lite"/>
    </source>
</evidence>
<evidence type="ECO:0000313" key="6">
    <source>
        <dbReference type="Proteomes" id="UP000636709"/>
    </source>
</evidence>
<feature type="region of interest" description="Disordered" evidence="3">
    <location>
        <begin position="236"/>
        <end position="260"/>
    </location>
</feature>
<feature type="compositionally biased region" description="Basic and acidic residues" evidence="3">
    <location>
        <begin position="239"/>
        <end position="248"/>
    </location>
</feature>
<name>A0A835FBC6_9POAL</name>
<dbReference type="PANTHER" id="PTHR23001:SF50">
    <property type="entry name" value="W2 DOMAIN-CONTAINING PROTEIN"/>
    <property type="match status" value="1"/>
</dbReference>
<dbReference type="Gene3D" id="1.25.40.180">
    <property type="match status" value="1"/>
</dbReference>
<dbReference type="Pfam" id="PF02020">
    <property type="entry name" value="W2"/>
    <property type="match status" value="1"/>
</dbReference>
<dbReference type="Pfam" id="PF01873">
    <property type="entry name" value="eIF-5_eIF-2B"/>
    <property type="match status" value="1"/>
</dbReference>
<keyword evidence="1" id="KW-0547">Nucleotide-binding</keyword>
<dbReference type="Proteomes" id="UP000636709">
    <property type="component" value="Unassembled WGS sequence"/>
</dbReference>
<accession>A0A835FBC6</accession>
<dbReference type="Gene3D" id="3.30.30.170">
    <property type="match status" value="1"/>
</dbReference>
<protein>
    <recommendedName>
        <fullName evidence="4">W2 domain-containing protein</fullName>
    </recommendedName>
</protein>
<sequence length="423" mass="46068">MALQNIGALNKDDAFYRPALYITKYFGYELGATNKLDEQHTSFVSGAHDTAKLAGLLDNFIKKYVQCYGCGNPETKIDISKNAAEHKGGNAMKVSLRCAACGFISGVMDHKLTNFILKNAAELKGGRGKRVMQRADNKFQNEGKAANENQKKLKKDKKSKGVCSKESTANKAAIGGSDKDHSTPPSCCQDGGNVCAADEDGDDDDVQWQADTSLEAVEQRMQEQLTTVTAELVTLSTDESEKKKESSHNDAAVYGSSNHLDNSDDKQIVGKVNPYNELVKEIKANLGNAVTAAQLKKVMSSSTLPSQDLMNALFEALFDGVGKGFTEEVVKNMDYIAAAVPDEGSQTVLLLAIEVFGSKCSALALKEIPFILRALYYGDVLDEETILRWYNVAAANGKNSQVLQYAKPFVECLQNSDYESEEQ</sequence>
<evidence type="ECO:0000256" key="1">
    <source>
        <dbReference type="ARBA" id="ARBA00022741"/>
    </source>
</evidence>
<dbReference type="SUPFAM" id="SSF48371">
    <property type="entry name" value="ARM repeat"/>
    <property type="match status" value="1"/>
</dbReference>
<dbReference type="InterPro" id="IPR002735">
    <property type="entry name" value="Transl_init_fac_IF2/IF5_dom"/>
</dbReference>
<keyword evidence="2" id="KW-0342">GTP-binding</keyword>
<dbReference type="CDD" id="cd11561">
    <property type="entry name" value="W2_eIF5"/>
    <property type="match status" value="1"/>
</dbReference>
<dbReference type="SMART" id="SM00653">
    <property type="entry name" value="eIF2B_5"/>
    <property type="match status" value="1"/>
</dbReference>
<dbReference type="AlphaFoldDB" id="A0A835FBC6"/>
<evidence type="ECO:0000313" key="5">
    <source>
        <dbReference type="EMBL" id="KAF8735093.1"/>
    </source>
</evidence>
<keyword evidence="6" id="KW-1185">Reference proteome</keyword>
<dbReference type="GO" id="GO:0071074">
    <property type="term" value="F:eukaryotic initiation factor eIF2 binding"/>
    <property type="evidence" value="ECO:0007669"/>
    <property type="project" value="TreeGrafter"/>
</dbReference>
<dbReference type="SMART" id="SM00515">
    <property type="entry name" value="eIF5C"/>
    <property type="match status" value="1"/>
</dbReference>
<dbReference type="InterPro" id="IPR016189">
    <property type="entry name" value="Transl_init_fac_IF2/IF5_N"/>
</dbReference>
<dbReference type="GO" id="GO:0001732">
    <property type="term" value="P:formation of cytoplasmic translation initiation complex"/>
    <property type="evidence" value="ECO:0007669"/>
    <property type="project" value="TreeGrafter"/>
</dbReference>
<dbReference type="PANTHER" id="PTHR23001">
    <property type="entry name" value="EUKARYOTIC TRANSLATION INITIATION FACTOR"/>
    <property type="match status" value="1"/>
</dbReference>
<dbReference type="OrthoDB" id="671611at2759"/>